<dbReference type="PROSITE" id="PS50887">
    <property type="entry name" value="GGDEF"/>
    <property type="match status" value="1"/>
</dbReference>
<dbReference type="InterPro" id="IPR050469">
    <property type="entry name" value="Diguanylate_Cyclase"/>
</dbReference>
<dbReference type="PANTHER" id="PTHR45138:SF9">
    <property type="entry name" value="DIGUANYLATE CYCLASE DGCM-RELATED"/>
    <property type="match status" value="1"/>
</dbReference>
<dbReference type="Proteomes" id="UP000060487">
    <property type="component" value="Unassembled WGS sequence"/>
</dbReference>
<dbReference type="InterPro" id="IPR029016">
    <property type="entry name" value="GAF-like_dom_sf"/>
</dbReference>
<dbReference type="Pfam" id="PF00990">
    <property type="entry name" value="GGDEF"/>
    <property type="match status" value="1"/>
</dbReference>
<comment type="catalytic activity">
    <reaction evidence="2">
        <text>2 GTP = 3',3'-c-di-GMP + 2 diphosphate</text>
        <dbReference type="Rhea" id="RHEA:24898"/>
        <dbReference type="ChEBI" id="CHEBI:33019"/>
        <dbReference type="ChEBI" id="CHEBI:37565"/>
        <dbReference type="ChEBI" id="CHEBI:58805"/>
        <dbReference type="EC" id="2.7.7.65"/>
    </reaction>
</comment>
<dbReference type="CDD" id="cd01949">
    <property type="entry name" value="GGDEF"/>
    <property type="match status" value="1"/>
</dbReference>
<dbReference type="InterPro" id="IPR029787">
    <property type="entry name" value="Nucleotide_cyclase"/>
</dbReference>
<organism evidence="4 5">
    <name type="scientific">Candidatus Magnetominusculus xianensis</name>
    <dbReference type="NCBI Taxonomy" id="1748249"/>
    <lineage>
        <taxon>Bacteria</taxon>
        <taxon>Pseudomonadati</taxon>
        <taxon>Nitrospirota</taxon>
        <taxon>Nitrospiria</taxon>
        <taxon>Nitrospirales</taxon>
        <taxon>Nitrospiraceae</taxon>
        <taxon>Candidatus Magnetominusculus</taxon>
    </lineage>
</organism>
<dbReference type="InterPro" id="IPR043128">
    <property type="entry name" value="Rev_trsase/Diguanyl_cyclase"/>
</dbReference>
<evidence type="ECO:0000313" key="5">
    <source>
        <dbReference type="Proteomes" id="UP000060487"/>
    </source>
</evidence>
<dbReference type="SUPFAM" id="SSF55781">
    <property type="entry name" value="GAF domain-like"/>
    <property type="match status" value="1"/>
</dbReference>
<dbReference type="NCBIfam" id="TIGR00254">
    <property type="entry name" value="GGDEF"/>
    <property type="match status" value="1"/>
</dbReference>
<evidence type="ECO:0000256" key="1">
    <source>
        <dbReference type="ARBA" id="ARBA00012528"/>
    </source>
</evidence>
<evidence type="ECO:0000313" key="4">
    <source>
        <dbReference type="EMBL" id="KWT85557.1"/>
    </source>
</evidence>
<accession>A0ABR5SF41</accession>
<dbReference type="Gene3D" id="3.30.70.270">
    <property type="match status" value="1"/>
</dbReference>
<keyword evidence="5" id="KW-1185">Reference proteome</keyword>
<dbReference type="PANTHER" id="PTHR45138">
    <property type="entry name" value="REGULATORY COMPONENTS OF SENSORY TRANSDUCTION SYSTEM"/>
    <property type="match status" value="1"/>
</dbReference>
<dbReference type="GO" id="GO:0052621">
    <property type="term" value="F:diguanylate cyclase activity"/>
    <property type="evidence" value="ECO:0007669"/>
    <property type="project" value="UniProtKB-EC"/>
</dbReference>
<dbReference type="InterPro" id="IPR000160">
    <property type="entry name" value="GGDEF_dom"/>
</dbReference>
<proteinExistence type="predicted"/>
<sequence>MTNQMRTGLYLAIDELRKQDNSIHMIHQIICNLVNSVGITSAVFVEKNQKDDYLKIKYGYNVSEQLSQSYKRSIGTDIIGRIFYQDEFAIVINGENESNYKDIFLEHDYDMAVLLRMSVENRAMGFLALYFDKRLEITDELKSFLIAIASICSEAIRKEMLDNLMKDTRTIDPQTGLFYYLYFHQKLKEEVNKSRKTDSPLTVAIIDMDNFKEVMNAHGLETAHNLYKELADELRTHLRSIDIIGRHGTDELIICMPNTSCGSACLSMNSFIEAVRDKKFTSHQLLTSIAIGTATMHKNESLEELLHRAQLALYKAMLMGNKIAICYET</sequence>
<feature type="domain" description="GGDEF" evidence="3">
    <location>
        <begin position="199"/>
        <end position="329"/>
    </location>
</feature>
<keyword evidence="4" id="KW-0808">Transferase</keyword>
<comment type="caution">
    <text evidence="4">The sequence shown here is derived from an EMBL/GenBank/DDBJ whole genome shotgun (WGS) entry which is preliminary data.</text>
</comment>
<keyword evidence="4" id="KW-0548">Nucleotidyltransferase</keyword>
<evidence type="ECO:0000256" key="2">
    <source>
        <dbReference type="ARBA" id="ARBA00034247"/>
    </source>
</evidence>
<dbReference type="SMART" id="SM00267">
    <property type="entry name" value="GGDEF"/>
    <property type="match status" value="1"/>
</dbReference>
<protein>
    <recommendedName>
        <fullName evidence="1">diguanylate cyclase</fullName>
        <ecNumber evidence="1">2.7.7.65</ecNumber>
    </recommendedName>
</protein>
<dbReference type="RefSeq" id="WP_085052310.1">
    <property type="nucleotide sequence ID" value="NZ_LNQR01000060.1"/>
</dbReference>
<reference evidence="4 5" key="1">
    <citation type="submission" date="2015-11" db="EMBL/GenBank/DDBJ databases">
        <authorList>
            <person name="Lin W."/>
        </authorList>
    </citation>
    <scope>NUCLEOTIDE SEQUENCE [LARGE SCALE GENOMIC DNA]</scope>
    <source>
        <strain evidence="4 5">HCH-1</strain>
    </source>
</reference>
<name>A0ABR5SF41_9BACT</name>
<dbReference type="Gene3D" id="3.30.450.40">
    <property type="match status" value="1"/>
</dbReference>
<evidence type="ECO:0000259" key="3">
    <source>
        <dbReference type="PROSITE" id="PS50887"/>
    </source>
</evidence>
<dbReference type="SUPFAM" id="SSF55073">
    <property type="entry name" value="Nucleotide cyclase"/>
    <property type="match status" value="1"/>
</dbReference>
<gene>
    <name evidence="4" type="ORF">ASN18_1691</name>
</gene>
<dbReference type="EC" id="2.7.7.65" evidence="1"/>
<dbReference type="EMBL" id="LNQR01000060">
    <property type="protein sequence ID" value="KWT85557.1"/>
    <property type="molecule type" value="Genomic_DNA"/>
</dbReference>